<dbReference type="InterPro" id="IPR036264">
    <property type="entry name" value="Bact_exopeptidase_dim_dom"/>
</dbReference>
<accession>A0A840II45</accession>
<dbReference type="Gene3D" id="3.40.630.10">
    <property type="entry name" value="Zn peptidases"/>
    <property type="match status" value="2"/>
</dbReference>
<dbReference type="Proteomes" id="UP000585272">
    <property type="component" value="Unassembled WGS sequence"/>
</dbReference>
<organism evidence="4 5">
    <name type="scientific">Conexibacter arvalis</name>
    <dbReference type="NCBI Taxonomy" id="912552"/>
    <lineage>
        <taxon>Bacteria</taxon>
        <taxon>Bacillati</taxon>
        <taxon>Actinomycetota</taxon>
        <taxon>Thermoleophilia</taxon>
        <taxon>Solirubrobacterales</taxon>
        <taxon>Conexibacteraceae</taxon>
        <taxon>Conexibacter</taxon>
    </lineage>
</organism>
<dbReference type="InterPro" id="IPR050072">
    <property type="entry name" value="Peptidase_M20A"/>
</dbReference>
<sequence>MGAHRSLDGLALTALLRQLVAVESTNPGTQEAAMADAVEAQLRGVEGIALARVETLPERDSLAAVVAGTAAGAFAGPRVILNGHLDTVPVDDPAGWSVPPFAGELRDGHVYGRGACDMKAGLAVQIALLRRAAARRERMRGTLIGHFAVGEECGEPGTRSLLEAGFGGDVGVVLEPTSCRVATAARGLCHLRVRIAGRSVHASTAGAGDNPIWRLPAVLEAVAAHRAALAERGHPLLPAPSCEPTVVRAGVKANAVADALELTLDRRLLPGETPAGALEELRAHLAAAGAGDPGWAVEAQLLPGAFPPAEIAVDAPFAARLRAAAATVRAEPGPQPPAYGTPFASDVGHLVEAGIEAVTFGPGRIEHCHCADERVPVADLLDTAVALSRALDETFDRG</sequence>
<dbReference type="EMBL" id="JACHNU010000007">
    <property type="protein sequence ID" value="MBB4664449.1"/>
    <property type="molecule type" value="Genomic_DNA"/>
</dbReference>
<evidence type="ECO:0000256" key="2">
    <source>
        <dbReference type="ARBA" id="ARBA00022801"/>
    </source>
</evidence>
<evidence type="ECO:0000313" key="4">
    <source>
        <dbReference type="EMBL" id="MBB4664449.1"/>
    </source>
</evidence>
<dbReference type="Gene3D" id="3.30.70.360">
    <property type="match status" value="1"/>
</dbReference>
<reference evidence="4 5" key="1">
    <citation type="submission" date="2020-08" db="EMBL/GenBank/DDBJ databases">
        <title>Genomic Encyclopedia of Archaeal and Bacterial Type Strains, Phase II (KMG-II): from individual species to whole genera.</title>
        <authorList>
            <person name="Goeker M."/>
        </authorList>
    </citation>
    <scope>NUCLEOTIDE SEQUENCE [LARGE SCALE GENOMIC DNA]</scope>
    <source>
        <strain evidence="4 5">DSM 23288</strain>
    </source>
</reference>
<dbReference type="InterPro" id="IPR002933">
    <property type="entry name" value="Peptidase_M20"/>
</dbReference>
<dbReference type="GO" id="GO:0009014">
    <property type="term" value="F:succinyl-diaminopimelate desuccinylase activity"/>
    <property type="evidence" value="ECO:0007669"/>
    <property type="project" value="UniProtKB-EC"/>
</dbReference>
<name>A0A840II45_9ACTN</name>
<dbReference type="SUPFAM" id="SSF53187">
    <property type="entry name" value="Zn-dependent exopeptidases"/>
    <property type="match status" value="1"/>
</dbReference>
<dbReference type="AlphaFoldDB" id="A0A840II45"/>
<dbReference type="EC" id="3.5.1.18" evidence="4"/>
<dbReference type="RefSeq" id="WP_183344506.1">
    <property type="nucleotide sequence ID" value="NZ_JACHNU010000007.1"/>
</dbReference>
<dbReference type="Pfam" id="PF01546">
    <property type="entry name" value="Peptidase_M20"/>
    <property type="match status" value="1"/>
</dbReference>
<evidence type="ECO:0000313" key="5">
    <source>
        <dbReference type="Proteomes" id="UP000585272"/>
    </source>
</evidence>
<dbReference type="Pfam" id="PF07687">
    <property type="entry name" value="M20_dimer"/>
    <property type="match status" value="1"/>
</dbReference>
<dbReference type="SUPFAM" id="SSF55031">
    <property type="entry name" value="Bacterial exopeptidase dimerisation domain"/>
    <property type="match status" value="1"/>
</dbReference>
<keyword evidence="5" id="KW-1185">Reference proteome</keyword>
<evidence type="ECO:0000259" key="3">
    <source>
        <dbReference type="Pfam" id="PF07687"/>
    </source>
</evidence>
<keyword evidence="2 4" id="KW-0378">Hydrolase</keyword>
<feature type="domain" description="Peptidase M20 dimerisation" evidence="3">
    <location>
        <begin position="184"/>
        <end position="290"/>
    </location>
</feature>
<gene>
    <name evidence="4" type="ORF">BDZ31_004060</name>
</gene>
<dbReference type="PANTHER" id="PTHR43808">
    <property type="entry name" value="ACETYLORNITHINE DEACETYLASE"/>
    <property type="match status" value="1"/>
</dbReference>
<dbReference type="GO" id="GO:0046872">
    <property type="term" value="F:metal ion binding"/>
    <property type="evidence" value="ECO:0007669"/>
    <property type="project" value="UniProtKB-KW"/>
</dbReference>
<protein>
    <submittedName>
        <fullName evidence="4">Succinyl-diaminopimelate desuccinylase</fullName>
        <ecNumber evidence="4">3.5.1.18</ecNumber>
    </submittedName>
</protein>
<evidence type="ECO:0000256" key="1">
    <source>
        <dbReference type="ARBA" id="ARBA00022723"/>
    </source>
</evidence>
<comment type="caution">
    <text evidence="4">The sequence shown here is derived from an EMBL/GenBank/DDBJ whole genome shotgun (WGS) entry which is preliminary data.</text>
</comment>
<dbReference type="InterPro" id="IPR011650">
    <property type="entry name" value="Peptidase_M20_dimer"/>
</dbReference>
<keyword evidence="1" id="KW-0479">Metal-binding</keyword>
<proteinExistence type="predicted"/>